<dbReference type="GO" id="GO:0097367">
    <property type="term" value="F:carbohydrate derivative binding"/>
    <property type="evidence" value="ECO:0007669"/>
    <property type="project" value="InterPro"/>
</dbReference>
<dbReference type="PROSITE" id="PS51464">
    <property type="entry name" value="SIS"/>
    <property type="match status" value="1"/>
</dbReference>
<comment type="caution">
    <text evidence="2">The sequence shown here is derived from an EMBL/GenBank/DDBJ whole genome shotgun (WGS) entry which is preliminary data.</text>
</comment>
<keyword evidence="2" id="KW-0413">Isomerase</keyword>
<dbReference type="CDD" id="cd05013">
    <property type="entry name" value="SIS_RpiR"/>
    <property type="match status" value="1"/>
</dbReference>
<organism evidence="2 3">
    <name type="scientific">Candidatus Cryosericum odellii</name>
    <dbReference type="NCBI Taxonomy" id="2290917"/>
    <lineage>
        <taxon>Bacteria</taxon>
        <taxon>Pseudomonadati</taxon>
        <taxon>Caldisericota/Cryosericota group</taxon>
        <taxon>Candidatus Cryosericota</taxon>
        <taxon>Candidatus Cryosericia</taxon>
        <taxon>Candidatus Cryosericales</taxon>
        <taxon>Candidatus Cryosericaceae</taxon>
        <taxon>Candidatus Cryosericum</taxon>
    </lineage>
</organism>
<sequence length="233" mass="25167">MALEFFDKIEELIPVLKQEEGNMRKAGHIVAQSIMSGGILQAFGSGHSASVAIEICGRAGGLIPSKQVKELSGGHYERIEGVGTTFAEMWDIQKNDCLFIISNSGRNPLIIEMAMVARSIGVPVIAVTALEVGKHSTSRHSSGKMLWQLADVILDNHSVEGDATIELPGLPTKIAGTSSISSDILVDQTMVFAIREMLEAGYVPPVFMSANVDGGPEFNKQYTAKYADRLYRV</sequence>
<proteinExistence type="predicted"/>
<dbReference type="AlphaFoldDB" id="A0A398D9C6"/>
<dbReference type="OrthoDB" id="9805185at2"/>
<name>A0A398D9C6_9BACT</name>
<feature type="domain" description="SIS" evidence="1">
    <location>
        <begin position="30"/>
        <end position="208"/>
    </location>
</feature>
<dbReference type="EMBL" id="QXIU01000184">
    <property type="protein sequence ID" value="RIE08958.1"/>
    <property type="molecule type" value="Genomic_DNA"/>
</dbReference>
<dbReference type="GO" id="GO:1901135">
    <property type="term" value="P:carbohydrate derivative metabolic process"/>
    <property type="evidence" value="ECO:0007669"/>
    <property type="project" value="InterPro"/>
</dbReference>
<dbReference type="InterPro" id="IPR046348">
    <property type="entry name" value="SIS_dom_sf"/>
</dbReference>
<dbReference type="Gene3D" id="3.40.50.10490">
    <property type="entry name" value="Glucose-6-phosphate isomerase like protein, domain 1"/>
    <property type="match status" value="1"/>
</dbReference>
<dbReference type="InterPro" id="IPR050099">
    <property type="entry name" value="SIS_GmhA/DiaA_subfam"/>
</dbReference>
<protein>
    <submittedName>
        <fullName evidence="2">Sugar isomerase domain-containing protein</fullName>
    </submittedName>
</protein>
<dbReference type="SUPFAM" id="SSF53697">
    <property type="entry name" value="SIS domain"/>
    <property type="match status" value="1"/>
</dbReference>
<dbReference type="GO" id="GO:0016853">
    <property type="term" value="F:isomerase activity"/>
    <property type="evidence" value="ECO:0007669"/>
    <property type="project" value="UniProtKB-KW"/>
</dbReference>
<evidence type="ECO:0000313" key="2">
    <source>
        <dbReference type="EMBL" id="RIE08958.1"/>
    </source>
</evidence>
<dbReference type="Pfam" id="PF13580">
    <property type="entry name" value="SIS_2"/>
    <property type="match status" value="1"/>
</dbReference>
<dbReference type="InterPro" id="IPR035472">
    <property type="entry name" value="RpiR-like_SIS"/>
</dbReference>
<gene>
    <name evidence="2" type="ORF">SMC5_07475</name>
</gene>
<dbReference type="PANTHER" id="PTHR30390:SF7">
    <property type="entry name" value="PHOSPHOHEPTOSE ISOMERASE"/>
    <property type="match status" value="1"/>
</dbReference>
<reference evidence="2 3" key="1">
    <citation type="submission" date="2018-09" db="EMBL/GenBank/DDBJ databases">
        <title>Discovery and Ecogenomic Context for Candidatus Cryosericales, a Global Caldiserica Order Active in Thawing Permafrost.</title>
        <authorList>
            <person name="Martinez M.A."/>
            <person name="Woodcroft B.J."/>
            <person name="Ignacio Espinoza J.C."/>
            <person name="Zayed A."/>
            <person name="Singleton C.M."/>
            <person name="Boyd J."/>
            <person name="Li Y.-F."/>
            <person name="Purvine S."/>
            <person name="Maughan H."/>
            <person name="Hodgkins S.B."/>
            <person name="Anderson D."/>
            <person name="Sederholm M."/>
            <person name="Temperton B."/>
            <person name="Saleska S.R."/>
            <person name="Tyson G.W."/>
            <person name="Rich V.I."/>
        </authorList>
    </citation>
    <scope>NUCLEOTIDE SEQUENCE [LARGE SCALE GENOMIC DNA]</scope>
    <source>
        <strain evidence="2 3">SMC5</strain>
    </source>
</reference>
<evidence type="ECO:0000313" key="3">
    <source>
        <dbReference type="Proteomes" id="UP000266489"/>
    </source>
</evidence>
<dbReference type="RefSeq" id="WP_119087919.1">
    <property type="nucleotide sequence ID" value="NZ_QXIU01000184.1"/>
</dbReference>
<dbReference type="Proteomes" id="UP000266489">
    <property type="component" value="Unassembled WGS sequence"/>
</dbReference>
<evidence type="ECO:0000259" key="1">
    <source>
        <dbReference type="PROSITE" id="PS51464"/>
    </source>
</evidence>
<dbReference type="NCBIfam" id="NF002805">
    <property type="entry name" value="PRK02947.1"/>
    <property type="match status" value="1"/>
</dbReference>
<accession>A0A398D9C6</accession>
<dbReference type="InterPro" id="IPR001347">
    <property type="entry name" value="SIS_dom"/>
</dbReference>
<dbReference type="PANTHER" id="PTHR30390">
    <property type="entry name" value="SEDOHEPTULOSE 7-PHOSPHATE ISOMERASE / DNAA INITIATOR-ASSOCIATING FACTOR FOR REPLICATION INITIATION"/>
    <property type="match status" value="1"/>
</dbReference>